<dbReference type="Proteomes" id="UP000198779">
    <property type="component" value="Unassembled WGS sequence"/>
</dbReference>
<evidence type="ECO:0000313" key="12">
    <source>
        <dbReference type="EMBL" id="SDG90370.1"/>
    </source>
</evidence>
<dbReference type="SUPFAM" id="SSF50156">
    <property type="entry name" value="PDZ domain-like"/>
    <property type="match status" value="1"/>
</dbReference>
<evidence type="ECO:0000256" key="7">
    <source>
        <dbReference type="PIRNR" id="PIRNR036421"/>
    </source>
</evidence>
<keyword evidence="6 7" id="KW-0720">Serine protease</keyword>
<evidence type="ECO:0000256" key="3">
    <source>
        <dbReference type="ARBA" id="ARBA00022490"/>
    </source>
</evidence>
<feature type="active site" description="Charge relay system" evidence="8">
    <location>
        <position position="789"/>
    </location>
</feature>
<keyword evidence="5 7" id="KW-0378">Hydrolase</keyword>
<dbReference type="EMBL" id="FNCQ01000012">
    <property type="protein sequence ID" value="SDG90370.1"/>
    <property type="molecule type" value="Genomic_DNA"/>
</dbReference>
<dbReference type="Gene3D" id="3.90.226.10">
    <property type="entry name" value="2-enoyl-CoA Hydratase, Chain A, domain 1"/>
    <property type="match status" value="1"/>
</dbReference>
<evidence type="ECO:0000256" key="6">
    <source>
        <dbReference type="ARBA" id="ARBA00022825"/>
    </source>
</evidence>
<comment type="similarity">
    <text evidence="2 7">Belongs to the peptidase S41B family.</text>
</comment>
<dbReference type="RefSeq" id="WP_091818393.1">
    <property type="nucleotide sequence ID" value="NZ_CP091791.1"/>
</dbReference>
<dbReference type="GO" id="GO:0006508">
    <property type="term" value="P:proteolysis"/>
    <property type="evidence" value="ECO:0007669"/>
    <property type="project" value="UniProtKB-UniRule"/>
</dbReference>
<evidence type="ECO:0000256" key="1">
    <source>
        <dbReference type="ARBA" id="ARBA00004496"/>
    </source>
</evidence>
<sequence>MKKWMRTAMMVAVMAGSSVQASASQAFTPLWLRDVMVSPDGQQVLFCYKGDIYKVSTKGGTAVQLTTHDSYECSPVWSADGKQIAFASDRHGNLDIFTMSADGGSATRLTYNSVAEVPQAFSPDGKWVLFGAAIQDPAASVMFPDNTLPELYKVPAKGGRTLQVLGTPAEMLSFAADGKSFYYQDRKGYEDEWRKHHTSSITRDVWFYDAKSGQHTNITAHAGEDRNPVASADGKTLYFLSERNGGSMNVYALNTGANNGQQPVAVTTFKTHPVRFLSAARNGLLCYTYNGEIYTQKNGSQPQKLSITLTRDDEPVISDLTFTSGARQAVVSRDGKQVAFVARGEVFVTSTEYATTRRISQTAGAEADVDFAPDGRTIVYASERNGNWQLYTASIVRKEDLNFANATLIKEESVFPELPALQLNGKLDFSQVERQYPKYSPDGTKLAFIEDRIKLKVVDLKTKKVTQVTDGSKWFRQDGGFDYEWSPDGKWFVLSYIANKRDPYTDQGIVSAEGGEIHPITQSGYMSGRPRWVMDGKAIMFESERYGMRSHASWGSQEDVFLAFLTQDAYDRYRLSPEDYALLKELEKAKPEKKADADKKADKKSKNKKDDKKADADSVKTLKIEFEGIEDRIVRLTPNSSRLGDAIVSKDGESLYYFAAFEGAPDLWKMDLRKHETKLLSKGGSGVLQMDKDGNLYSLGSSMKKIEKGDKMTTIAYDAQMKLDLAAEREYLLRHVAKQINKKIFRTDYNGCDWDLMVKNYARFLPHIANNYDFAELLSELLGELNVSHTGGRFRPAANGDATAQLGLLYDLTEATDGLKITAILEGGPFSKASSKVKVGDVVTAINGQPLTKDTDLAQLLNLCRGKKTLVSLKGNAGTWDEVVLPISQSEQSALLYKRWIKSRAAEVERLSNGRLGYVHIEGMDDASFRDVYSDILGKYNLKEGIVIDTRHNGGGRLHEDIEILFSGHKYFTQVIRGREVCDMPSRRYNHPSIMLQAEGNYSNAHGTPWVYSHQKIGKLVGAPVPGTMSSVNWETMQDPTLIFGVPVIGYQLPDGTYLENTQLEPDVPVLNKPETVVKGVDLQLEAAVRELLKQL</sequence>
<dbReference type="EC" id="3.4.21.-" evidence="7"/>
<dbReference type="Pfam" id="PF14684">
    <property type="entry name" value="Tricorn_C1"/>
    <property type="match status" value="1"/>
</dbReference>
<dbReference type="SUPFAM" id="SSF69304">
    <property type="entry name" value="Tricorn protease N-terminal domain"/>
    <property type="match status" value="1"/>
</dbReference>
<evidence type="ECO:0000256" key="10">
    <source>
        <dbReference type="SAM" id="SignalP"/>
    </source>
</evidence>
<feature type="active site" description="Nucleophile" evidence="8">
    <location>
        <position position="1003"/>
    </location>
</feature>
<dbReference type="InterPro" id="IPR036034">
    <property type="entry name" value="PDZ_sf"/>
</dbReference>
<feature type="active site" description="Charge relay system" evidence="8">
    <location>
        <position position="1060"/>
    </location>
</feature>
<feature type="region of interest" description="Disordered" evidence="9">
    <location>
        <begin position="592"/>
        <end position="614"/>
    </location>
</feature>
<gene>
    <name evidence="12" type="ORF">SAMN04487901_11239</name>
</gene>
<dbReference type="Pfam" id="PF26549">
    <property type="entry name" value="Tricorn_N"/>
    <property type="match status" value="1"/>
</dbReference>
<evidence type="ECO:0000256" key="8">
    <source>
        <dbReference type="PIRSR" id="PIRSR036421-1"/>
    </source>
</evidence>
<dbReference type="CDD" id="cd07562">
    <property type="entry name" value="Peptidase_S41_TRI"/>
    <property type="match status" value="1"/>
</dbReference>
<dbReference type="STRING" id="645274.SAMN04487901_11239"/>
<dbReference type="Gene3D" id="3.30.750.44">
    <property type="match status" value="1"/>
</dbReference>
<dbReference type="InterPro" id="IPR011659">
    <property type="entry name" value="WD40"/>
</dbReference>
<name>A0A1G7Y304_9BACT</name>
<keyword evidence="3 7" id="KW-0963">Cytoplasm</keyword>
<dbReference type="Pfam" id="PF07676">
    <property type="entry name" value="PD40"/>
    <property type="match status" value="1"/>
</dbReference>
<evidence type="ECO:0000256" key="5">
    <source>
        <dbReference type="ARBA" id="ARBA00022801"/>
    </source>
</evidence>
<dbReference type="PROSITE" id="PS50106">
    <property type="entry name" value="PDZ"/>
    <property type="match status" value="1"/>
</dbReference>
<dbReference type="Pfam" id="PF03572">
    <property type="entry name" value="Peptidase_S41"/>
    <property type="match status" value="1"/>
</dbReference>
<evidence type="ECO:0000259" key="11">
    <source>
        <dbReference type="PROSITE" id="PS50106"/>
    </source>
</evidence>
<organism evidence="12 13">
    <name type="scientific">Prevotella communis</name>
    <dbReference type="NCBI Taxonomy" id="2913614"/>
    <lineage>
        <taxon>Bacteria</taxon>
        <taxon>Pseudomonadati</taxon>
        <taxon>Bacteroidota</taxon>
        <taxon>Bacteroidia</taxon>
        <taxon>Bacteroidales</taxon>
        <taxon>Prevotellaceae</taxon>
        <taxon>Prevotella</taxon>
    </lineage>
</organism>
<dbReference type="Gene3D" id="2.120.10.30">
    <property type="entry name" value="TolB, C-terminal domain"/>
    <property type="match status" value="1"/>
</dbReference>
<dbReference type="GO" id="GO:0008236">
    <property type="term" value="F:serine-type peptidase activity"/>
    <property type="evidence" value="ECO:0007669"/>
    <property type="project" value="UniProtKB-UniRule"/>
</dbReference>
<dbReference type="SUPFAM" id="SSF82171">
    <property type="entry name" value="DPP6 N-terminal domain-like"/>
    <property type="match status" value="1"/>
</dbReference>
<dbReference type="PANTHER" id="PTHR43253">
    <property type="entry name" value="TRICORN PROTEASE HOMOLOG 2-RELATED"/>
    <property type="match status" value="1"/>
</dbReference>
<comment type="subcellular location">
    <subcellularLocation>
        <location evidence="1 7">Cytoplasm</location>
    </subcellularLocation>
</comment>
<dbReference type="InterPro" id="IPR028204">
    <property type="entry name" value="Tricorn_C1"/>
</dbReference>
<dbReference type="SUPFAM" id="SSF52096">
    <property type="entry name" value="ClpP/crotonase"/>
    <property type="match status" value="1"/>
</dbReference>
<dbReference type="GO" id="GO:0005737">
    <property type="term" value="C:cytoplasm"/>
    <property type="evidence" value="ECO:0007669"/>
    <property type="project" value="UniProtKB-SubCell"/>
</dbReference>
<dbReference type="InterPro" id="IPR011042">
    <property type="entry name" value="6-blade_b-propeller_TolB-like"/>
</dbReference>
<keyword evidence="13" id="KW-1185">Reference proteome</keyword>
<feature type="domain" description="PDZ" evidence="11">
    <location>
        <begin position="799"/>
        <end position="873"/>
    </location>
</feature>
<dbReference type="Gene3D" id="2.30.42.10">
    <property type="match status" value="1"/>
</dbReference>
<dbReference type="AlphaFoldDB" id="A0A1G7Y304"/>
<keyword evidence="4 7" id="KW-0645">Protease</keyword>
<feature type="compositionally biased region" description="Basic and acidic residues" evidence="9">
    <location>
        <begin position="592"/>
        <end position="601"/>
    </location>
</feature>
<dbReference type="InterPro" id="IPR012393">
    <property type="entry name" value="Tricorn_protease"/>
</dbReference>
<evidence type="ECO:0000256" key="2">
    <source>
        <dbReference type="ARBA" id="ARBA00008524"/>
    </source>
</evidence>
<dbReference type="InterPro" id="IPR005151">
    <property type="entry name" value="Tail-specific_protease"/>
</dbReference>
<evidence type="ECO:0000313" key="13">
    <source>
        <dbReference type="Proteomes" id="UP000198779"/>
    </source>
</evidence>
<accession>A0A1G7Y304</accession>
<keyword evidence="10" id="KW-0732">Signal</keyword>
<dbReference type="InterPro" id="IPR001478">
    <property type="entry name" value="PDZ"/>
</dbReference>
<feature type="signal peptide" evidence="10">
    <location>
        <begin position="1"/>
        <end position="23"/>
    </location>
</feature>
<dbReference type="PIRSF" id="PIRSF036421">
    <property type="entry name" value="Tricorn_protease"/>
    <property type="match status" value="1"/>
</dbReference>
<evidence type="ECO:0000256" key="9">
    <source>
        <dbReference type="SAM" id="MobiDB-lite"/>
    </source>
</evidence>
<dbReference type="SMART" id="SM00228">
    <property type="entry name" value="PDZ"/>
    <property type="match status" value="1"/>
</dbReference>
<reference evidence="13" key="1">
    <citation type="submission" date="2016-10" db="EMBL/GenBank/DDBJ databases">
        <authorList>
            <person name="Varghese N."/>
            <person name="Submissions S."/>
        </authorList>
    </citation>
    <scope>NUCLEOTIDE SEQUENCE [LARGE SCALE GENOMIC DNA]</scope>
    <source>
        <strain evidence="13">BP1-148</strain>
    </source>
</reference>
<dbReference type="PANTHER" id="PTHR43253:SF1">
    <property type="entry name" value="TRICORN PROTEASE HOMOLOG 2-RELATED"/>
    <property type="match status" value="1"/>
</dbReference>
<protein>
    <recommendedName>
        <fullName evidence="7">Tricorn protease homolog</fullName>
        <ecNumber evidence="7">3.4.21.-</ecNumber>
    </recommendedName>
</protein>
<dbReference type="InterPro" id="IPR029045">
    <property type="entry name" value="ClpP/crotonase-like_dom_sf"/>
</dbReference>
<comment type="function">
    <text evidence="7">Degrades oligopeptides.</text>
</comment>
<dbReference type="Gene3D" id="2.120.10.60">
    <property type="entry name" value="Tricorn protease N-terminal domain"/>
    <property type="match status" value="2"/>
</dbReference>
<proteinExistence type="inferred from homology"/>
<feature type="chain" id="PRO_5011735637" description="Tricorn protease homolog" evidence="10">
    <location>
        <begin position="24"/>
        <end position="1096"/>
    </location>
</feature>
<evidence type="ECO:0000256" key="4">
    <source>
        <dbReference type="ARBA" id="ARBA00022670"/>
    </source>
</evidence>